<evidence type="ECO:0000313" key="5">
    <source>
        <dbReference type="Proteomes" id="UP001161390"/>
    </source>
</evidence>
<evidence type="ECO:0000256" key="1">
    <source>
        <dbReference type="ARBA" id="ARBA00004117"/>
    </source>
</evidence>
<dbReference type="EMBL" id="BSNJ01000005">
    <property type="protein sequence ID" value="GLQ21424.1"/>
    <property type="molecule type" value="Genomic_DNA"/>
</dbReference>
<keyword evidence="5" id="KW-1185">Reference proteome</keyword>
<evidence type="ECO:0000256" key="2">
    <source>
        <dbReference type="SAM" id="MobiDB-lite"/>
    </source>
</evidence>
<evidence type="ECO:0000259" key="3">
    <source>
        <dbReference type="Pfam" id="PF00460"/>
    </source>
</evidence>
<dbReference type="Pfam" id="PF00460">
    <property type="entry name" value="Flg_bb_rod"/>
    <property type="match status" value="1"/>
</dbReference>
<reference evidence="4" key="1">
    <citation type="journal article" date="2014" name="Int. J. Syst. Evol. Microbiol.">
        <title>Complete genome of a new Firmicutes species belonging to the dominant human colonic microbiota ('Ruminococcus bicirculans') reveals two chromosomes and a selective capacity to utilize plant glucans.</title>
        <authorList>
            <consortium name="NISC Comparative Sequencing Program"/>
            <person name="Wegmann U."/>
            <person name="Louis P."/>
            <person name="Goesmann A."/>
            <person name="Henrissat B."/>
            <person name="Duncan S.H."/>
            <person name="Flint H.J."/>
        </authorList>
    </citation>
    <scope>NUCLEOTIDE SEQUENCE</scope>
    <source>
        <strain evidence="4">NBRC 108216</strain>
    </source>
</reference>
<dbReference type="InterPro" id="IPR001444">
    <property type="entry name" value="Flag_bb_rod_N"/>
</dbReference>
<keyword evidence="4" id="KW-0966">Cell projection</keyword>
<sequence length="126" mass="13355">MAPPIPNAGQHPVSMLALSSSMARHAATRHALISENIANADTPGYRARDVADFAEVMKAQTQQPAGSGFDPMPIIERLSAGSPNGNTVSLEDELMRGAKAQQDHQMAVSIYRSTLGLMKTAVGKNL</sequence>
<accession>A0ABQ5V1J7</accession>
<proteinExistence type="predicted"/>
<comment type="subcellular location">
    <subcellularLocation>
        <location evidence="1">Bacterial flagellum basal body</location>
    </subcellularLocation>
</comment>
<keyword evidence="4" id="KW-0282">Flagellum</keyword>
<comment type="caution">
    <text evidence="4">The sequence shown here is derived from an EMBL/GenBank/DDBJ whole genome shotgun (WGS) entry which is preliminary data.</text>
</comment>
<dbReference type="RefSeq" id="WP_284372961.1">
    <property type="nucleotide sequence ID" value="NZ_BSNJ01000005.1"/>
</dbReference>
<reference evidence="4" key="2">
    <citation type="submission" date="2023-01" db="EMBL/GenBank/DDBJ databases">
        <title>Draft genome sequence of Algimonas porphyrae strain NBRC 108216.</title>
        <authorList>
            <person name="Sun Q."/>
            <person name="Mori K."/>
        </authorList>
    </citation>
    <scope>NUCLEOTIDE SEQUENCE</scope>
    <source>
        <strain evidence="4">NBRC 108216</strain>
    </source>
</reference>
<name>A0ABQ5V1J7_9PROT</name>
<evidence type="ECO:0000313" key="4">
    <source>
        <dbReference type="EMBL" id="GLQ21424.1"/>
    </source>
</evidence>
<keyword evidence="4" id="KW-0969">Cilium</keyword>
<gene>
    <name evidence="4" type="ORF">GCM10007854_23790</name>
</gene>
<organism evidence="4 5">
    <name type="scientific">Algimonas porphyrae</name>
    <dbReference type="NCBI Taxonomy" id="1128113"/>
    <lineage>
        <taxon>Bacteria</taxon>
        <taxon>Pseudomonadati</taxon>
        <taxon>Pseudomonadota</taxon>
        <taxon>Alphaproteobacteria</taxon>
        <taxon>Maricaulales</taxon>
        <taxon>Robiginitomaculaceae</taxon>
        <taxon>Algimonas</taxon>
    </lineage>
</organism>
<feature type="region of interest" description="Disordered" evidence="2">
    <location>
        <begin position="61"/>
        <end position="87"/>
    </location>
</feature>
<dbReference type="Proteomes" id="UP001161390">
    <property type="component" value="Unassembled WGS sequence"/>
</dbReference>
<feature type="domain" description="Flagellar basal body rod protein N-terminal" evidence="3">
    <location>
        <begin position="28"/>
        <end position="46"/>
    </location>
</feature>
<protein>
    <submittedName>
        <fullName evidence="4">Flagellar biosynthesis protein FlgB</fullName>
    </submittedName>
</protein>